<feature type="domain" description="Phospholipase/carboxylesterase/thioesterase" evidence="4">
    <location>
        <begin position="12"/>
        <end position="183"/>
    </location>
</feature>
<comment type="similarity">
    <text evidence="1">Belongs to the AB hydrolase superfamily. AB hydrolase 2 family.</text>
</comment>
<evidence type="ECO:0000256" key="2">
    <source>
        <dbReference type="ARBA" id="ARBA00012423"/>
    </source>
</evidence>
<dbReference type="InterPro" id="IPR003140">
    <property type="entry name" value="PLipase/COase/thioEstase"/>
</dbReference>
<dbReference type="AlphaFoldDB" id="A0A0A9Y2F9"/>
<organism evidence="5">
    <name type="scientific">Lygus hesperus</name>
    <name type="common">Western plant bug</name>
    <dbReference type="NCBI Taxonomy" id="30085"/>
    <lineage>
        <taxon>Eukaryota</taxon>
        <taxon>Metazoa</taxon>
        <taxon>Ecdysozoa</taxon>
        <taxon>Arthropoda</taxon>
        <taxon>Hexapoda</taxon>
        <taxon>Insecta</taxon>
        <taxon>Pterygota</taxon>
        <taxon>Neoptera</taxon>
        <taxon>Paraneoptera</taxon>
        <taxon>Hemiptera</taxon>
        <taxon>Heteroptera</taxon>
        <taxon>Panheteroptera</taxon>
        <taxon>Cimicomorpha</taxon>
        <taxon>Miridae</taxon>
        <taxon>Mirini</taxon>
        <taxon>Lygus</taxon>
    </lineage>
</organism>
<dbReference type="Pfam" id="PF02230">
    <property type="entry name" value="Abhydrolase_2"/>
    <property type="match status" value="1"/>
</dbReference>
<gene>
    <name evidence="5" type="primary">Lypla1_1</name>
    <name evidence="5" type="ORF">CM83_5144</name>
</gene>
<dbReference type="PANTHER" id="PTHR10655">
    <property type="entry name" value="LYSOPHOSPHOLIPASE-RELATED"/>
    <property type="match status" value="1"/>
</dbReference>
<dbReference type="InterPro" id="IPR050565">
    <property type="entry name" value="LYPA1-2/EST-like"/>
</dbReference>
<sequence>MVQLMEGVTCPSHVKMYFPSAQEMYVKFRDKMTTSWFDGERIGKNLQEVDCNYDQCDKSADIIVNLIRQIEASGIPSNRIVLAGISQGGMLAQYVAFTKVRGIAGVLVMATVFPFTKAKFLKPPHPILHQLYGSKDPIIPIEGVRMAEVFLKYHGVNLNLRILQNSGHDMDVDYVKTFFSLLNKILPP</sequence>
<evidence type="ECO:0000259" key="4">
    <source>
        <dbReference type="Pfam" id="PF02230"/>
    </source>
</evidence>
<accession>A0A0A9Y2F9</accession>
<dbReference type="PANTHER" id="PTHR10655:SF17">
    <property type="entry name" value="LYSOPHOSPHOLIPASE-LIKE PROTEIN 1"/>
    <property type="match status" value="1"/>
</dbReference>
<evidence type="ECO:0000313" key="5">
    <source>
        <dbReference type="EMBL" id="JAG25303.1"/>
    </source>
</evidence>
<evidence type="ECO:0000256" key="3">
    <source>
        <dbReference type="ARBA" id="ARBA00022801"/>
    </source>
</evidence>
<keyword evidence="3" id="KW-0378">Hydrolase</keyword>
<dbReference type="GO" id="GO:0008474">
    <property type="term" value="F:palmitoyl-(protein) hydrolase activity"/>
    <property type="evidence" value="ECO:0007669"/>
    <property type="project" value="UniProtKB-EC"/>
</dbReference>
<protein>
    <recommendedName>
        <fullName evidence="2">palmitoyl-protein hydrolase</fullName>
        <ecNumber evidence="2">3.1.2.22</ecNumber>
    </recommendedName>
</protein>
<proteinExistence type="inferred from homology"/>
<dbReference type="EMBL" id="GBHO01018301">
    <property type="protein sequence ID" value="JAG25303.1"/>
    <property type="molecule type" value="Transcribed_RNA"/>
</dbReference>
<dbReference type="SUPFAM" id="SSF53474">
    <property type="entry name" value="alpha/beta-Hydrolases"/>
    <property type="match status" value="1"/>
</dbReference>
<dbReference type="GO" id="GO:0005737">
    <property type="term" value="C:cytoplasm"/>
    <property type="evidence" value="ECO:0007669"/>
    <property type="project" value="TreeGrafter"/>
</dbReference>
<dbReference type="GO" id="GO:0052689">
    <property type="term" value="F:carboxylic ester hydrolase activity"/>
    <property type="evidence" value="ECO:0007669"/>
    <property type="project" value="TreeGrafter"/>
</dbReference>
<evidence type="ECO:0000256" key="1">
    <source>
        <dbReference type="ARBA" id="ARBA00006499"/>
    </source>
</evidence>
<reference evidence="5" key="2">
    <citation type="submission" date="2014-07" db="EMBL/GenBank/DDBJ databases">
        <authorList>
            <person name="Hull J."/>
        </authorList>
    </citation>
    <scope>NUCLEOTIDE SEQUENCE</scope>
</reference>
<dbReference type="InterPro" id="IPR029058">
    <property type="entry name" value="AB_hydrolase_fold"/>
</dbReference>
<dbReference type="EC" id="3.1.2.22" evidence="2"/>
<reference evidence="5" key="1">
    <citation type="journal article" date="2014" name="PLoS ONE">
        <title>Transcriptome-Based Identification of ABC Transporters in the Western Tarnished Plant Bug Lygus hesperus.</title>
        <authorList>
            <person name="Hull J.J."/>
            <person name="Chaney K."/>
            <person name="Geib S.M."/>
            <person name="Fabrick J.A."/>
            <person name="Brent C.S."/>
            <person name="Walsh D."/>
            <person name="Lavine L.C."/>
        </authorList>
    </citation>
    <scope>NUCLEOTIDE SEQUENCE</scope>
</reference>
<name>A0A0A9Y2F9_LYGHE</name>
<dbReference type="Gene3D" id="3.40.50.1820">
    <property type="entry name" value="alpha/beta hydrolase"/>
    <property type="match status" value="1"/>
</dbReference>